<protein>
    <submittedName>
        <fullName evidence="1">Uncharacterized protein</fullName>
    </submittedName>
</protein>
<dbReference type="EMBL" id="BOOQ01000002">
    <property type="protein sequence ID" value="GII43949.1"/>
    <property type="molecule type" value="Genomic_DNA"/>
</dbReference>
<sequence>MSMEEANNLVRSWKDPDFRDGAAAHPAGDIDFGIVGGESDTSGPCIGGLTLLASCLPICDGTLWNGTCALSQCKPHIEPIWA</sequence>
<dbReference type="RefSeq" id="WP_203971087.1">
    <property type="nucleotide sequence ID" value="NZ_BAAAKY010000005.1"/>
</dbReference>
<reference evidence="1" key="1">
    <citation type="submission" date="2021-01" db="EMBL/GenBank/DDBJ databases">
        <title>Whole genome shotgun sequence of Planotetraspora silvatica NBRC 100141.</title>
        <authorList>
            <person name="Komaki H."/>
            <person name="Tamura T."/>
        </authorList>
    </citation>
    <scope>NUCLEOTIDE SEQUENCE</scope>
    <source>
        <strain evidence="1">NBRC 100141</strain>
    </source>
</reference>
<proteinExistence type="predicted"/>
<dbReference type="AlphaFoldDB" id="A0A8J3UKH4"/>
<name>A0A8J3UKH4_9ACTN</name>
<evidence type="ECO:0000313" key="2">
    <source>
        <dbReference type="Proteomes" id="UP000644610"/>
    </source>
</evidence>
<keyword evidence="2" id="KW-1185">Reference proteome</keyword>
<organism evidence="1 2">
    <name type="scientific">Planotetraspora silvatica</name>
    <dbReference type="NCBI Taxonomy" id="234614"/>
    <lineage>
        <taxon>Bacteria</taxon>
        <taxon>Bacillati</taxon>
        <taxon>Actinomycetota</taxon>
        <taxon>Actinomycetes</taxon>
        <taxon>Streptosporangiales</taxon>
        <taxon>Streptosporangiaceae</taxon>
        <taxon>Planotetraspora</taxon>
    </lineage>
</organism>
<dbReference type="Proteomes" id="UP000644610">
    <property type="component" value="Unassembled WGS sequence"/>
</dbReference>
<comment type="caution">
    <text evidence="1">The sequence shown here is derived from an EMBL/GenBank/DDBJ whole genome shotgun (WGS) entry which is preliminary data.</text>
</comment>
<accession>A0A8J3UKH4</accession>
<gene>
    <name evidence="1" type="ORF">Psi02_03730</name>
</gene>
<evidence type="ECO:0000313" key="1">
    <source>
        <dbReference type="EMBL" id="GII43949.1"/>
    </source>
</evidence>